<dbReference type="AlphaFoldDB" id="A0AAV2GA13"/>
<evidence type="ECO:0000313" key="2">
    <source>
        <dbReference type="EMBL" id="CAL1407311.1"/>
    </source>
</evidence>
<feature type="region of interest" description="Disordered" evidence="1">
    <location>
        <begin position="106"/>
        <end position="131"/>
    </location>
</feature>
<proteinExistence type="predicted"/>
<keyword evidence="3" id="KW-1185">Reference proteome</keyword>
<feature type="region of interest" description="Disordered" evidence="1">
    <location>
        <begin position="33"/>
        <end position="65"/>
    </location>
</feature>
<sequence>MSSSKLFDHEWFQLQELLHQALDRRYRAAQRCATPSSINRHTNDTATIKLSSPPPKHDEDKGRTAQKSLVVDDQVQAASRSVQIPLIPQIDGWKFKKKETVEDLQRKKKAMGRRVVSPASPITQTAQRSCK</sequence>
<protein>
    <submittedName>
        <fullName evidence="2">Uncharacterized protein</fullName>
    </submittedName>
</protein>
<dbReference type="Proteomes" id="UP001497516">
    <property type="component" value="Chromosome 8"/>
</dbReference>
<dbReference type="EMBL" id="OZ034821">
    <property type="protein sequence ID" value="CAL1407311.1"/>
    <property type="molecule type" value="Genomic_DNA"/>
</dbReference>
<feature type="compositionally biased region" description="Polar residues" evidence="1">
    <location>
        <begin position="33"/>
        <end position="50"/>
    </location>
</feature>
<reference evidence="2 3" key="1">
    <citation type="submission" date="2024-04" db="EMBL/GenBank/DDBJ databases">
        <authorList>
            <person name="Fracassetti M."/>
        </authorList>
    </citation>
    <scope>NUCLEOTIDE SEQUENCE [LARGE SCALE GENOMIC DNA]</scope>
</reference>
<name>A0AAV2GA13_9ROSI</name>
<feature type="compositionally biased region" description="Polar residues" evidence="1">
    <location>
        <begin position="120"/>
        <end position="131"/>
    </location>
</feature>
<evidence type="ECO:0000313" key="3">
    <source>
        <dbReference type="Proteomes" id="UP001497516"/>
    </source>
</evidence>
<evidence type="ECO:0000256" key="1">
    <source>
        <dbReference type="SAM" id="MobiDB-lite"/>
    </source>
</evidence>
<accession>A0AAV2GA13</accession>
<gene>
    <name evidence="2" type="ORF">LTRI10_LOCUS46984</name>
</gene>
<organism evidence="2 3">
    <name type="scientific">Linum trigynum</name>
    <dbReference type="NCBI Taxonomy" id="586398"/>
    <lineage>
        <taxon>Eukaryota</taxon>
        <taxon>Viridiplantae</taxon>
        <taxon>Streptophyta</taxon>
        <taxon>Embryophyta</taxon>
        <taxon>Tracheophyta</taxon>
        <taxon>Spermatophyta</taxon>
        <taxon>Magnoliopsida</taxon>
        <taxon>eudicotyledons</taxon>
        <taxon>Gunneridae</taxon>
        <taxon>Pentapetalae</taxon>
        <taxon>rosids</taxon>
        <taxon>fabids</taxon>
        <taxon>Malpighiales</taxon>
        <taxon>Linaceae</taxon>
        <taxon>Linum</taxon>
    </lineage>
</organism>